<evidence type="ECO:0008006" key="2">
    <source>
        <dbReference type="Google" id="ProtNLM"/>
    </source>
</evidence>
<proteinExistence type="predicted"/>
<evidence type="ECO:0000313" key="1">
    <source>
        <dbReference type="EMBL" id="TBU35494.1"/>
    </source>
</evidence>
<reference evidence="1" key="1">
    <citation type="submission" date="2019-01" db="EMBL/GenBank/DDBJ databases">
        <title>Draft genome sequences of three monokaryotic isolates of the white-rot basidiomycete fungus Dichomitus squalens.</title>
        <authorList>
            <consortium name="DOE Joint Genome Institute"/>
            <person name="Lopez S.C."/>
            <person name="Andreopoulos B."/>
            <person name="Pangilinan J."/>
            <person name="Lipzen A."/>
            <person name="Riley R."/>
            <person name="Ahrendt S."/>
            <person name="Ng V."/>
            <person name="Barry K."/>
            <person name="Daum C."/>
            <person name="Grigoriev I.V."/>
            <person name="Hilden K.S."/>
            <person name="Makela M.R."/>
            <person name="de Vries R.P."/>
        </authorList>
    </citation>
    <scope>NUCLEOTIDE SEQUENCE [LARGE SCALE GENOMIC DNA]</scope>
    <source>
        <strain evidence="1">OM18370.1</strain>
    </source>
</reference>
<dbReference type="AlphaFoldDB" id="A0A4Q9N4E2"/>
<organism evidence="1">
    <name type="scientific">Dichomitus squalens</name>
    <dbReference type="NCBI Taxonomy" id="114155"/>
    <lineage>
        <taxon>Eukaryota</taxon>
        <taxon>Fungi</taxon>
        <taxon>Dikarya</taxon>
        <taxon>Basidiomycota</taxon>
        <taxon>Agaricomycotina</taxon>
        <taxon>Agaricomycetes</taxon>
        <taxon>Polyporales</taxon>
        <taxon>Polyporaceae</taxon>
        <taxon>Dichomitus</taxon>
    </lineage>
</organism>
<dbReference type="OrthoDB" id="2758487at2759"/>
<dbReference type="EMBL" id="ML143386">
    <property type="protein sequence ID" value="TBU35494.1"/>
    <property type="molecule type" value="Genomic_DNA"/>
</dbReference>
<protein>
    <recommendedName>
        <fullName evidence="2">F-box domain-containing protein</fullName>
    </recommendedName>
</protein>
<dbReference type="Proteomes" id="UP000292957">
    <property type="component" value="Unassembled WGS sequence"/>
</dbReference>
<name>A0A4Q9N4E2_9APHY</name>
<gene>
    <name evidence="1" type="ORF">BD311DRAFT_679755</name>
</gene>
<sequence length="556" mass="62887">MEPEASTFALRRERNSAAFLNYLPEELVSSIFLSVIALERLLRHPDAYHHFEAPPAISSLFGITHICHRLRTIAIRLPFLWTTLNSRMPQDLVDLFVQRSAGLPFRVYFRVGRQLPVGSPLPVFSCINVSRIQELFLTITVDYHHHLLPHDNVLLPLSPTLTYLNLVREGFFSPRIQTPEIFPGRRNILVALAFSLQVTPPPRDYFPCLAHLRIAGMKHMDGSGTINSSDLLRLLANTPSLETLYVIEAEIVWDGMSPVTTTETVRLERLRVLCFYDQRLDAILNTLSCLALNPDMTLQLHRIRYLDSTTPQLATLPPLGELTHLEIASEGEHYHIRAFGPDCGVWFHFHSDFFSQVIHGANTSEDVLACMVDKLGPSLRRVHTLRIATDGHTHLIVSFLRRTSSLLPTLHTLLVASENADGLSFAAALGAALLPGEPPLSIPSPTLQKLHVQVYRPIARHAPIEWMLDTRVRLGHPIPEVLLSIGRRDEVFDTAPAGEHAEMNNVLSWDPRSDPFWLIETPYWPLYPPERDMDWLWGLPRLKWDSVCPVSSINSV</sequence>
<accession>A0A4Q9N4E2</accession>